<evidence type="ECO:0000256" key="1">
    <source>
        <dbReference type="SAM" id="MobiDB-lite"/>
    </source>
</evidence>
<organism evidence="3 4">
    <name type="scientific">Acinetobacter bouvetii</name>
    <dbReference type="NCBI Taxonomy" id="202951"/>
    <lineage>
        <taxon>Bacteria</taxon>
        <taxon>Pseudomonadati</taxon>
        <taxon>Pseudomonadota</taxon>
        <taxon>Gammaproteobacteria</taxon>
        <taxon>Moraxellales</taxon>
        <taxon>Moraxellaceae</taxon>
        <taxon>Acinetobacter</taxon>
    </lineage>
</organism>
<feature type="compositionally biased region" description="Polar residues" evidence="1">
    <location>
        <begin position="22"/>
        <end position="37"/>
    </location>
</feature>
<accession>A0A811GD10</accession>
<dbReference type="PROSITE" id="PS51257">
    <property type="entry name" value="PROKAR_LIPOPROTEIN"/>
    <property type="match status" value="1"/>
</dbReference>
<proteinExistence type="predicted"/>
<sequence>MKKTFLALSLTLLLSACGGSSDDNASNTGSGGSTPSASVKKGVLTDGPVSGVRYVSRNAKNEITHQGTTSASVLEGEKGLFEYQEGDTVTFYIGDVQLGESIKAQSKITPLDLATDPVIRTNLLIFLQSLDADKNHSNGIEISTAVEAALKDKVINFKLPTTSFTVDPSFTQVLQAAGTTLVSAQTAKNNFFDSFIKDNAGVWLYENKQANTKVLLYIDAKTVSAGDEKAFNFILGQAAPQDADGSSGIEQGQLKWDATTGAISKTTDFSIDTNGEWGFSHPAGTQYISYGTLSNQLIVRDDEGSYTFTKVENTSGSILGAWISGGQLAAFFKDGTYLHIETIPDDCGSNGIESATYSAANGILKPVTLSYDTNGCAGLIDSAYIDPVFDKFTYVINGDTVTTQYEDEEPRIFSRP</sequence>
<feature type="region of interest" description="Disordered" evidence="1">
    <location>
        <begin position="22"/>
        <end position="44"/>
    </location>
</feature>
<gene>
    <name evidence="3" type="ORF">SFB21_1541</name>
</gene>
<comment type="caution">
    <text evidence="3">The sequence shown here is derived from an EMBL/GenBank/DDBJ whole genome shotgun (WGS) entry which is preliminary data.</text>
</comment>
<reference evidence="3 4" key="1">
    <citation type="submission" date="2020-02" db="EMBL/GenBank/DDBJ databases">
        <authorList>
            <person name="Chaudhuri R."/>
        </authorList>
    </citation>
    <scope>NUCLEOTIDE SEQUENCE [LARGE SCALE GENOMIC DNA]</scope>
    <source>
        <strain evidence="3">SFB21</strain>
    </source>
</reference>
<keyword evidence="2" id="KW-0732">Signal</keyword>
<dbReference type="Proteomes" id="UP000489961">
    <property type="component" value="Unassembled WGS sequence"/>
</dbReference>
<evidence type="ECO:0000313" key="4">
    <source>
        <dbReference type="Proteomes" id="UP000489961"/>
    </source>
</evidence>
<dbReference type="RefSeq" id="WP_174559456.1">
    <property type="nucleotide sequence ID" value="NZ_CADDTS010000027.1"/>
</dbReference>
<name>A0A811GD10_9GAMM</name>
<protein>
    <submittedName>
        <fullName evidence="3">Uncharacterized protein</fullName>
    </submittedName>
</protein>
<dbReference type="AlphaFoldDB" id="A0A811GD10"/>
<feature type="signal peptide" evidence="2">
    <location>
        <begin position="1"/>
        <end position="25"/>
    </location>
</feature>
<evidence type="ECO:0000313" key="3">
    <source>
        <dbReference type="EMBL" id="CAB1214378.1"/>
    </source>
</evidence>
<evidence type="ECO:0000256" key="2">
    <source>
        <dbReference type="SAM" id="SignalP"/>
    </source>
</evidence>
<feature type="chain" id="PRO_5033021100" evidence="2">
    <location>
        <begin position="26"/>
        <end position="416"/>
    </location>
</feature>
<dbReference type="EMBL" id="CADDTS010000027">
    <property type="protein sequence ID" value="CAB1214378.1"/>
    <property type="molecule type" value="Genomic_DNA"/>
</dbReference>